<name>A0A319DQE3_9EURO</name>
<sequence>MQFKTLVLAASAAVTASALPAANSTANTFGVVSIHSGNAVQYAAFNAAKGSILAGLPHQNASCDRPKEQSATFYIDDGALFLYAASATPQEIFVDASGMGQGVIGYTTGAQSAPGERKGWAIDSNNHLQFGGKDLIACPNSIEGSWSIWADAGYANPGYNANCTGIAARVEKTSNPNSCLYTQQ</sequence>
<evidence type="ECO:0000313" key="3">
    <source>
        <dbReference type="Proteomes" id="UP000247810"/>
    </source>
</evidence>
<feature type="signal peptide" evidence="1">
    <location>
        <begin position="1"/>
        <end position="18"/>
    </location>
</feature>
<dbReference type="AlphaFoldDB" id="A0A319DQE3"/>
<gene>
    <name evidence="2" type="ORF">BO71DRAFT_138658</name>
</gene>
<keyword evidence="1" id="KW-0732">Signal</keyword>
<reference evidence="2 3" key="1">
    <citation type="submission" date="2018-02" db="EMBL/GenBank/DDBJ databases">
        <title>The genomes of Aspergillus section Nigri reveals drivers in fungal speciation.</title>
        <authorList>
            <consortium name="DOE Joint Genome Institute"/>
            <person name="Vesth T.C."/>
            <person name="Nybo J."/>
            <person name="Theobald S."/>
            <person name="Brandl J."/>
            <person name="Frisvad J.C."/>
            <person name="Nielsen K.F."/>
            <person name="Lyhne E.K."/>
            <person name="Kogle M.E."/>
            <person name="Kuo A."/>
            <person name="Riley R."/>
            <person name="Clum A."/>
            <person name="Nolan M."/>
            <person name="Lipzen A."/>
            <person name="Salamov A."/>
            <person name="Henrissat B."/>
            <person name="Wiebenga A."/>
            <person name="De vries R.P."/>
            <person name="Grigoriev I.V."/>
            <person name="Mortensen U.H."/>
            <person name="Andersen M.R."/>
            <person name="Baker S.E."/>
        </authorList>
    </citation>
    <scope>NUCLEOTIDE SEQUENCE [LARGE SCALE GENOMIC DNA]</scope>
    <source>
        <strain evidence="2 3">CBS 707.79</strain>
    </source>
</reference>
<evidence type="ECO:0000256" key="1">
    <source>
        <dbReference type="SAM" id="SignalP"/>
    </source>
</evidence>
<dbReference type="Proteomes" id="UP000247810">
    <property type="component" value="Unassembled WGS sequence"/>
</dbReference>
<protein>
    <submittedName>
        <fullName evidence="2">Cell wall protein PhiA</fullName>
    </submittedName>
</protein>
<proteinExistence type="predicted"/>
<keyword evidence="3" id="KW-1185">Reference proteome</keyword>
<organism evidence="2 3">
    <name type="scientific">Aspergillus ellipticus CBS 707.79</name>
    <dbReference type="NCBI Taxonomy" id="1448320"/>
    <lineage>
        <taxon>Eukaryota</taxon>
        <taxon>Fungi</taxon>
        <taxon>Dikarya</taxon>
        <taxon>Ascomycota</taxon>
        <taxon>Pezizomycotina</taxon>
        <taxon>Eurotiomycetes</taxon>
        <taxon>Eurotiomycetidae</taxon>
        <taxon>Eurotiales</taxon>
        <taxon>Aspergillaceae</taxon>
        <taxon>Aspergillus</taxon>
        <taxon>Aspergillus subgen. Circumdati</taxon>
    </lineage>
</organism>
<dbReference type="VEuPathDB" id="FungiDB:BO71DRAFT_138658"/>
<dbReference type="OrthoDB" id="4093325at2759"/>
<feature type="chain" id="PRO_5016304374" evidence="1">
    <location>
        <begin position="19"/>
        <end position="184"/>
    </location>
</feature>
<accession>A0A319DQE3</accession>
<evidence type="ECO:0000313" key="2">
    <source>
        <dbReference type="EMBL" id="PYH99801.1"/>
    </source>
</evidence>
<dbReference type="EMBL" id="KZ825799">
    <property type="protein sequence ID" value="PYH99801.1"/>
    <property type="molecule type" value="Genomic_DNA"/>
</dbReference>